<dbReference type="AlphaFoldDB" id="A0A644XAQ1"/>
<accession>A0A644XAQ1</accession>
<dbReference type="InterPro" id="IPR006628">
    <property type="entry name" value="PUR-bd_fam"/>
</dbReference>
<reference evidence="4" key="1">
    <citation type="submission" date="2019-08" db="EMBL/GenBank/DDBJ databases">
        <authorList>
            <person name="Kucharzyk K."/>
            <person name="Murdoch R.W."/>
            <person name="Higgins S."/>
            <person name="Loffler F."/>
        </authorList>
    </citation>
    <scope>NUCLEOTIDE SEQUENCE</scope>
</reference>
<evidence type="ECO:0000256" key="2">
    <source>
        <dbReference type="ARBA" id="ARBA00023125"/>
    </source>
</evidence>
<comment type="caution">
    <text evidence="4">The sequence shown here is derived from an EMBL/GenBank/DDBJ whole genome shotgun (WGS) entry which is preliminary data.</text>
</comment>
<name>A0A644XAQ1_9ZZZZ</name>
<dbReference type="EMBL" id="VSSQ01002096">
    <property type="protein sequence ID" value="MPM13282.1"/>
    <property type="molecule type" value="Genomic_DNA"/>
</dbReference>
<sequence>MEEFDKKERDEIYSRPVRAGKRTYFFDVKEMKSGEMYITITESKKRFNEESGKFFYEKHKIFLYKEDFDKFAKGLDVVVNFIRTGEKAPEEDFHEYADQQEISSDLNQDHSDL</sequence>
<gene>
    <name evidence="4" type="ORF">SDC9_59638</name>
</gene>
<dbReference type="GO" id="GO:0000977">
    <property type="term" value="F:RNA polymerase II transcription regulatory region sequence-specific DNA binding"/>
    <property type="evidence" value="ECO:0007669"/>
    <property type="project" value="InterPro"/>
</dbReference>
<evidence type="ECO:0000256" key="3">
    <source>
        <dbReference type="SAM" id="MobiDB-lite"/>
    </source>
</evidence>
<proteinExistence type="inferred from homology"/>
<protein>
    <recommendedName>
        <fullName evidence="5">DNA-binding protein</fullName>
    </recommendedName>
</protein>
<comment type="similarity">
    <text evidence="1">Belongs to the PUR DNA-binding protein family.</text>
</comment>
<evidence type="ECO:0008006" key="5">
    <source>
        <dbReference type="Google" id="ProtNLM"/>
    </source>
</evidence>
<evidence type="ECO:0000256" key="1">
    <source>
        <dbReference type="ARBA" id="ARBA00009251"/>
    </source>
</evidence>
<dbReference type="Pfam" id="PF11680">
    <property type="entry name" value="DUF3276"/>
    <property type="match status" value="1"/>
</dbReference>
<keyword evidence="2" id="KW-0238">DNA-binding</keyword>
<feature type="region of interest" description="Disordered" evidence="3">
    <location>
        <begin position="90"/>
        <end position="113"/>
    </location>
</feature>
<dbReference type="Gene3D" id="3.10.450.700">
    <property type="match status" value="1"/>
</dbReference>
<dbReference type="GO" id="GO:0032422">
    <property type="term" value="F:purine-rich negative regulatory element binding"/>
    <property type="evidence" value="ECO:0007669"/>
    <property type="project" value="InterPro"/>
</dbReference>
<evidence type="ECO:0000313" key="4">
    <source>
        <dbReference type="EMBL" id="MPM13282.1"/>
    </source>
</evidence>
<organism evidence="4">
    <name type="scientific">bioreactor metagenome</name>
    <dbReference type="NCBI Taxonomy" id="1076179"/>
    <lineage>
        <taxon>unclassified sequences</taxon>
        <taxon>metagenomes</taxon>
        <taxon>ecological metagenomes</taxon>
    </lineage>
</organism>